<name>A0ABS5B037_9STRE</name>
<comment type="caution">
    <text evidence="2">The sequence shown here is derived from an EMBL/GenBank/DDBJ whole genome shotgun (WGS) entry which is preliminary data.</text>
</comment>
<sequence length="120" mass="14410">MTLEDDVQLEKELKEIKIKAEEEALVEIDGILKSHKEMLEQARQRQRDFEKLQALLDAFAETFPQNEEFEQKAANFRQKIKNLENTLDNEFEALQQHSYRLDEEKGYLRYQKKKLAEDYD</sequence>
<evidence type="ECO:0000256" key="1">
    <source>
        <dbReference type="SAM" id="Coils"/>
    </source>
</evidence>
<reference evidence="2 3" key="1">
    <citation type="submission" date="2018-05" db="EMBL/GenBank/DDBJ databases">
        <title>Draft genome sequence of Streptococcus panodentis CCUG 70867T.</title>
        <authorList>
            <person name="Salva-Serra F."/>
            <person name="Mendez V."/>
            <person name="Jaen-Luchoro D."/>
            <person name="Gonzales-Siles L."/>
            <person name="Karlsson R."/>
            <person name="Engstrom-Jakobsson H."/>
            <person name="Busquets A."/>
            <person name="Gomila M."/>
            <person name="Pineiro-Iglesias B."/>
            <person name="Bennasar-Figueras A."/>
            <person name="Seeger M."/>
            <person name="Moore E."/>
        </authorList>
    </citation>
    <scope>NUCLEOTIDE SEQUENCE [LARGE SCALE GENOMIC DNA]</scope>
    <source>
        <strain evidence="2 3">CCUG 70867</strain>
    </source>
</reference>
<dbReference type="Proteomes" id="UP001519349">
    <property type="component" value="Unassembled WGS sequence"/>
</dbReference>
<proteinExistence type="predicted"/>
<gene>
    <name evidence="2" type="ORF">DHL47_12815</name>
</gene>
<evidence type="ECO:0000313" key="2">
    <source>
        <dbReference type="EMBL" id="MBP2622185.1"/>
    </source>
</evidence>
<keyword evidence="1" id="KW-0175">Coiled coil</keyword>
<evidence type="ECO:0008006" key="4">
    <source>
        <dbReference type="Google" id="ProtNLM"/>
    </source>
</evidence>
<dbReference type="EMBL" id="QFAY01000038">
    <property type="protein sequence ID" value="MBP2622185.1"/>
    <property type="molecule type" value="Genomic_DNA"/>
</dbReference>
<accession>A0ABS5B037</accession>
<keyword evidence="3" id="KW-1185">Reference proteome</keyword>
<dbReference type="RefSeq" id="WP_128837477.1">
    <property type="nucleotide sequence ID" value="NZ_QFAY01000038.1"/>
</dbReference>
<protein>
    <recommendedName>
        <fullName evidence="4">Cingulin</fullName>
    </recommendedName>
</protein>
<evidence type="ECO:0000313" key="3">
    <source>
        <dbReference type="Proteomes" id="UP001519349"/>
    </source>
</evidence>
<feature type="coiled-coil region" evidence="1">
    <location>
        <begin position="32"/>
        <end position="100"/>
    </location>
</feature>
<organism evidence="2 3">
    <name type="scientific">Streptococcus panodentis</name>
    <dbReference type="NCBI Taxonomy" id="1581472"/>
    <lineage>
        <taxon>Bacteria</taxon>
        <taxon>Bacillati</taxon>
        <taxon>Bacillota</taxon>
        <taxon>Bacilli</taxon>
        <taxon>Lactobacillales</taxon>
        <taxon>Streptococcaceae</taxon>
        <taxon>Streptococcus</taxon>
    </lineage>
</organism>